<sequence length="121" mass="13508">MNIFLASPINTPKYLMTLGYQLATLSQPKIENTACGTPFGAQNYTIKIDSACCACELDYSYFQKKTAISLEHSDNVINSQTDSQQLLDSHQIAKDTRITSEGEIQGMPQIFISTIFRYSIL</sequence>
<keyword evidence="2" id="KW-1185">Reference proteome</keyword>
<dbReference type="Proteomes" id="UP001295684">
    <property type="component" value="Unassembled WGS sequence"/>
</dbReference>
<accession>A0AAD1UME7</accession>
<name>A0AAD1UME7_EUPCR</name>
<evidence type="ECO:0000313" key="1">
    <source>
        <dbReference type="EMBL" id="CAI2369590.1"/>
    </source>
</evidence>
<proteinExistence type="predicted"/>
<gene>
    <name evidence="1" type="ORF">ECRASSUSDP1_LOCUS10893</name>
</gene>
<reference evidence="1" key="1">
    <citation type="submission" date="2023-07" db="EMBL/GenBank/DDBJ databases">
        <authorList>
            <consortium name="AG Swart"/>
            <person name="Singh M."/>
            <person name="Singh A."/>
            <person name="Seah K."/>
            <person name="Emmerich C."/>
        </authorList>
    </citation>
    <scope>NUCLEOTIDE SEQUENCE</scope>
    <source>
        <strain evidence="1">DP1</strain>
    </source>
</reference>
<protein>
    <submittedName>
        <fullName evidence="1">Uncharacterized protein</fullName>
    </submittedName>
</protein>
<comment type="caution">
    <text evidence="1">The sequence shown here is derived from an EMBL/GenBank/DDBJ whole genome shotgun (WGS) entry which is preliminary data.</text>
</comment>
<dbReference type="AlphaFoldDB" id="A0AAD1UME7"/>
<dbReference type="EMBL" id="CAMPGE010010744">
    <property type="protein sequence ID" value="CAI2369590.1"/>
    <property type="molecule type" value="Genomic_DNA"/>
</dbReference>
<evidence type="ECO:0000313" key="2">
    <source>
        <dbReference type="Proteomes" id="UP001295684"/>
    </source>
</evidence>
<organism evidence="1 2">
    <name type="scientific">Euplotes crassus</name>
    <dbReference type="NCBI Taxonomy" id="5936"/>
    <lineage>
        <taxon>Eukaryota</taxon>
        <taxon>Sar</taxon>
        <taxon>Alveolata</taxon>
        <taxon>Ciliophora</taxon>
        <taxon>Intramacronucleata</taxon>
        <taxon>Spirotrichea</taxon>
        <taxon>Hypotrichia</taxon>
        <taxon>Euplotida</taxon>
        <taxon>Euplotidae</taxon>
        <taxon>Moneuplotes</taxon>
    </lineage>
</organism>